<reference evidence="2" key="1">
    <citation type="journal article" date="2014" name="Int. J. Syst. Evol. Microbiol.">
        <title>Complete genome sequence of Corynebacterium casei LMG S-19264T (=DSM 44701T), isolated from a smear-ripened cheese.</title>
        <authorList>
            <consortium name="US DOE Joint Genome Institute (JGI-PGF)"/>
            <person name="Walter F."/>
            <person name="Albersmeier A."/>
            <person name="Kalinowski J."/>
            <person name="Ruckert C."/>
        </authorList>
    </citation>
    <scope>NUCLEOTIDE SEQUENCE</scope>
    <source>
        <strain evidence="2">KCTC 32182</strain>
    </source>
</reference>
<dbReference type="PANTHER" id="PTHR36180">
    <property type="entry name" value="DNA-BINDING PROTEIN-RELATED-RELATED"/>
    <property type="match status" value="1"/>
</dbReference>
<comment type="caution">
    <text evidence="2">The sequence shown here is derived from an EMBL/GenBank/DDBJ whole genome shotgun (WGS) entry which is preliminary data.</text>
</comment>
<dbReference type="Pfam" id="PF08346">
    <property type="entry name" value="AntA"/>
    <property type="match status" value="1"/>
</dbReference>
<evidence type="ECO:0000313" key="3">
    <source>
        <dbReference type="Proteomes" id="UP000645257"/>
    </source>
</evidence>
<keyword evidence="3" id="KW-1185">Reference proteome</keyword>
<feature type="domain" description="AntA/AntB antirepressor" evidence="1">
    <location>
        <begin position="16"/>
        <end position="100"/>
    </location>
</feature>
<evidence type="ECO:0000313" key="2">
    <source>
        <dbReference type="EMBL" id="GGY03922.1"/>
    </source>
</evidence>
<gene>
    <name evidence="2" type="ORF">GCM10011289_02850</name>
</gene>
<protein>
    <recommendedName>
        <fullName evidence="1">AntA/AntB antirepressor domain-containing protein</fullName>
    </recommendedName>
</protein>
<evidence type="ECO:0000259" key="1">
    <source>
        <dbReference type="Pfam" id="PF08346"/>
    </source>
</evidence>
<dbReference type="PANTHER" id="PTHR36180:SF1">
    <property type="entry name" value="ANTA_ANTB ANTIREPRESSOR DOMAIN-CONTAINING PROTEIN"/>
    <property type="match status" value="1"/>
</dbReference>
<dbReference type="AlphaFoldDB" id="A0A918NX90"/>
<dbReference type="InterPro" id="IPR013557">
    <property type="entry name" value="AntA/B_antirep"/>
</dbReference>
<accession>A0A918NX90</accession>
<name>A0A918NX90_9NEIS</name>
<proteinExistence type="predicted"/>
<dbReference type="RefSeq" id="WP_189530370.1">
    <property type="nucleotide sequence ID" value="NZ_BMYX01000001.1"/>
</dbReference>
<sequence>MSMLIQTIKRPEGDLVDARTLHAKLEVQTRFNDWIERRIEEYGFEEGTDFWTNLSGSNGGGNLDYSNLSNQERRHGGDRRSMDYQLTLRMAMELAMVERTEVGRKVRRYFIEMEQKARELLETRANRTLSVEQVKAKLKDTPSLRTMVSMRNQAIDLAKKLDNAEGENERRVIYSILCYVLDTIGQPAPELPTKAGQAKHLDV</sequence>
<organism evidence="2 3">
    <name type="scientific">Paludibacterium paludis</name>
    <dbReference type="NCBI Taxonomy" id="1225769"/>
    <lineage>
        <taxon>Bacteria</taxon>
        <taxon>Pseudomonadati</taxon>
        <taxon>Pseudomonadota</taxon>
        <taxon>Betaproteobacteria</taxon>
        <taxon>Neisseriales</taxon>
        <taxon>Chromobacteriaceae</taxon>
        <taxon>Paludibacterium</taxon>
    </lineage>
</organism>
<dbReference type="EMBL" id="BMYX01000001">
    <property type="protein sequence ID" value="GGY03922.1"/>
    <property type="molecule type" value="Genomic_DNA"/>
</dbReference>
<reference evidence="2" key="2">
    <citation type="submission" date="2020-09" db="EMBL/GenBank/DDBJ databases">
        <authorList>
            <person name="Sun Q."/>
            <person name="Kim S."/>
        </authorList>
    </citation>
    <scope>NUCLEOTIDE SEQUENCE</scope>
    <source>
        <strain evidence="2">KCTC 32182</strain>
    </source>
</reference>
<dbReference type="Proteomes" id="UP000645257">
    <property type="component" value="Unassembled WGS sequence"/>
</dbReference>